<gene>
    <name evidence="9" type="ORF">COT63_01120</name>
</gene>
<sequence>MAKIIAKKKPFLKDLLKNKNLRLLLASQFCSNITATTLLFTLMNFIFEKSQSTITVGILLFFYYLPTGVLGIFSGAIIDKSNKKKILIFSNLTQAFVALLFLFISYRPFLAYLIIFLYSSLDEFFNPTVGTVIPNVVKKEDLGSANAIWLFASHGSLIFGSLTAGLLLKVFGHINFIFPTASILLLSAALFSALIPEKVINQNKKYPNISLHFNFLDFWEDVKQGYNFVCQKKIIFFPILLLAGAEVIISIIVAIIPAFSQIIHIAFADASFFIITPIILGTLSGAWVVSQKIKTKKIRKKKLIFGGVTACGTLFILITAATFISRPVPLIAPLLFLAGFSFIFFIVPIQTLIQENTPSDIRGRVYGILGTLIALAAFIPSLIIISLVDLLGIRLILLSLGISLFSLSYFVQKNQQKLFAQLNHI</sequence>
<evidence type="ECO:0000313" key="9">
    <source>
        <dbReference type="EMBL" id="PIS15219.1"/>
    </source>
</evidence>
<keyword evidence="2" id="KW-0813">Transport</keyword>
<feature type="transmembrane region" description="Helical" evidence="7">
    <location>
        <begin position="21"/>
        <end position="47"/>
    </location>
</feature>
<keyword evidence="3" id="KW-1003">Cell membrane</keyword>
<dbReference type="Pfam" id="PF07690">
    <property type="entry name" value="MFS_1"/>
    <property type="match status" value="1"/>
</dbReference>
<comment type="caution">
    <text evidence="9">The sequence shown here is derived from an EMBL/GenBank/DDBJ whole genome shotgun (WGS) entry which is preliminary data.</text>
</comment>
<feature type="transmembrane region" description="Helical" evidence="7">
    <location>
        <begin position="174"/>
        <end position="195"/>
    </location>
</feature>
<dbReference type="AlphaFoldDB" id="A0A2H0WTI0"/>
<evidence type="ECO:0000256" key="7">
    <source>
        <dbReference type="SAM" id="Phobius"/>
    </source>
</evidence>
<reference evidence="10" key="1">
    <citation type="submission" date="2017-09" db="EMBL/GenBank/DDBJ databases">
        <title>Depth-based differentiation of microbial function through sediment-hosted aquifers and enrichment of novel symbionts in the deep terrestrial subsurface.</title>
        <authorList>
            <person name="Probst A.J."/>
            <person name="Ladd B."/>
            <person name="Jarett J.K."/>
            <person name="Geller-Mcgrath D.E."/>
            <person name="Sieber C.M.K."/>
            <person name="Emerson J.B."/>
            <person name="Anantharaman K."/>
            <person name="Thomas B.C."/>
            <person name="Malmstrom R."/>
            <person name="Stieglmeier M."/>
            <person name="Klingl A."/>
            <person name="Woyke T."/>
            <person name="Ryan C.M."/>
            <person name="Banfield J.F."/>
        </authorList>
    </citation>
    <scope>NUCLEOTIDE SEQUENCE [LARGE SCALE GENOMIC DNA]</scope>
</reference>
<dbReference type="EMBL" id="PEZH01000020">
    <property type="protein sequence ID" value="PIS15219.1"/>
    <property type="molecule type" value="Genomic_DNA"/>
</dbReference>
<dbReference type="Proteomes" id="UP000231282">
    <property type="component" value="Unassembled WGS sequence"/>
</dbReference>
<feature type="transmembrane region" description="Helical" evidence="7">
    <location>
        <begin position="303"/>
        <end position="324"/>
    </location>
</feature>
<keyword evidence="5 7" id="KW-1133">Transmembrane helix</keyword>
<evidence type="ECO:0000256" key="6">
    <source>
        <dbReference type="ARBA" id="ARBA00023136"/>
    </source>
</evidence>
<feature type="transmembrane region" description="Helical" evidence="7">
    <location>
        <begin position="53"/>
        <end position="74"/>
    </location>
</feature>
<keyword evidence="4 7" id="KW-0812">Transmembrane</keyword>
<dbReference type="InterPro" id="IPR020846">
    <property type="entry name" value="MFS_dom"/>
</dbReference>
<dbReference type="Gene3D" id="1.20.1250.20">
    <property type="entry name" value="MFS general substrate transporter like domains"/>
    <property type="match status" value="1"/>
</dbReference>
<comment type="subcellular location">
    <subcellularLocation>
        <location evidence="1">Cell membrane</location>
        <topology evidence="1">Multi-pass membrane protein</topology>
    </subcellularLocation>
</comment>
<dbReference type="PROSITE" id="PS50850">
    <property type="entry name" value="MFS"/>
    <property type="match status" value="1"/>
</dbReference>
<dbReference type="SUPFAM" id="SSF103473">
    <property type="entry name" value="MFS general substrate transporter"/>
    <property type="match status" value="2"/>
</dbReference>
<accession>A0A2H0WTI0</accession>
<proteinExistence type="predicted"/>
<dbReference type="CDD" id="cd06173">
    <property type="entry name" value="MFS_MefA_like"/>
    <property type="match status" value="1"/>
</dbReference>
<feature type="transmembrane region" description="Helical" evidence="7">
    <location>
        <begin position="234"/>
        <end position="256"/>
    </location>
</feature>
<evidence type="ECO:0000256" key="4">
    <source>
        <dbReference type="ARBA" id="ARBA00022692"/>
    </source>
</evidence>
<dbReference type="GO" id="GO:0022857">
    <property type="term" value="F:transmembrane transporter activity"/>
    <property type="evidence" value="ECO:0007669"/>
    <property type="project" value="InterPro"/>
</dbReference>
<evidence type="ECO:0000313" key="10">
    <source>
        <dbReference type="Proteomes" id="UP000231282"/>
    </source>
</evidence>
<dbReference type="InterPro" id="IPR036259">
    <property type="entry name" value="MFS_trans_sf"/>
</dbReference>
<evidence type="ECO:0000256" key="5">
    <source>
        <dbReference type="ARBA" id="ARBA00022989"/>
    </source>
</evidence>
<organism evidence="9 10">
    <name type="scientific">Candidatus Shapirobacteria bacterium CG09_land_8_20_14_0_10_38_17</name>
    <dbReference type="NCBI Taxonomy" id="1974884"/>
    <lineage>
        <taxon>Bacteria</taxon>
        <taxon>Candidatus Shapironibacteriota</taxon>
    </lineage>
</organism>
<evidence type="ECO:0000256" key="2">
    <source>
        <dbReference type="ARBA" id="ARBA00022448"/>
    </source>
</evidence>
<dbReference type="GO" id="GO:0005886">
    <property type="term" value="C:plasma membrane"/>
    <property type="evidence" value="ECO:0007669"/>
    <property type="project" value="UniProtKB-SubCell"/>
</dbReference>
<feature type="transmembrane region" description="Helical" evidence="7">
    <location>
        <begin position="391"/>
        <end position="411"/>
    </location>
</feature>
<evidence type="ECO:0000256" key="3">
    <source>
        <dbReference type="ARBA" id="ARBA00022475"/>
    </source>
</evidence>
<name>A0A2H0WTI0_9BACT</name>
<feature type="transmembrane region" description="Helical" evidence="7">
    <location>
        <begin position="262"/>
        <end position="283"/>
    </location>
</feature>
<dbReference type="InterPro" id="IPR011701">
    <property type="entry name" value="MFS"/>
</dbReference>
<feature type="domain" description="Major facilitator superfamily (MFS) profile" evidence="8">
    <location>
        <begin position="20"/>
        <end position="416"/>
    </location>
</feature>
<keyword evidence="6 7" id="KW-0472">Membrane</keyword>
<feature type="transmembrane region" description="Helical" evidence="7">
    <location>
        <begin position="365"/>
        <end position="385"/>
    </location>
</feature>
<dbReference type="PANTHER" id="PTHR43266:SF2">
    <property type="entry name" value="MAJOR FACILITATOR SUPERFAMILY (MFS) PROFILE DOMAIN-CONTAINING PROTEIN"/>
    <property type="match status" value="1"/>
</dbReference>
<evidence type="ECO:0000259" key="8">
    <source>
        <dbReference type="PROSITE" id="PS50850"/>
    </source>
</evidence>
<evidence type="ECO:0000256" key="1">
    <source>
        <dbReference type="ARBA" id="ARBA00004651"/>
    </source>
</evidence>
<dbReference type="PANTHER" id="PTHR43266">
    <property type="entry name" value="MACROLIDE-EFFLUX PROTEIN"/>
    <property type="match status" value="1"/>
</dbReference>
<feature type="transmembrane region" description="Helical" evidence="7">
    <location>
        <begin position="330"/>
        <end position="353"/>
    </location>
</feature>
<protein>
    <recommendedName>
        <fullName evidence="8">Major facilitator superfamily (MFS) profile domain-containing protein</fullName>
    </recommendedName>
</protein>